<dbReference type="GO" id="GO:0044539">
    <property type="term" value="P:long-chain fatty acid import into cell"/>
    <property type="evidence" value="ECO:0007669"/>
    <property type="project" value="TreeGrafter"/>
</dbReference>
<dbReference type="InterPro" id="IPR042099">
    <property type="entry name" value="ANL_N_sf"/>
</dbReference>
<comment type="similarity">
    <text evidence="1">Belongs to the ATP-dependent AMP-binding enzyme family.</text>
</comment>
<dbReference type="GO" id="GO:0004467">
    <property type="term" value="F:long-chain fatty acid-CoA ligase activity"/>
    <property type="evidence" value="ECO:0007669"/>
    <property type="project" value="TreeGrafter"/>
</dbReference>
<dbReference type="GO" id="GO:0005789">
    <property type="term" value="C:endoplasmic reticulum membrane"/>
    <property type="evidence" value="ECO:0007669"/>
    <property type="project" value="TreeGrafter"/>
</dbReference>
<evidence type="ECO:0000256" key="5">
    <source>
        <dbReference type="ARBA" id="ARBA00041297"/>
    </source>
</evidence>
<dbReference type="InterPro" id="IPR000873">
    <property type="entry name" value="AMP-dep_synth/lig_dom"/>
</dbReference>
<evidence type="ECO:0000259" key="7">
    <source>
        <dbReference type="Pfam" id="PF00501"/>
    </source>
</evidence>
<dbReference type="Gene3D" id="3.40.50.12780">
    <property type="entry name" value="N-terminal domain of ligase-like"/>
    <property type="match status" value="1"/>
</dbReference>
<comment type="caution">
    <text evidence="8">The sequence shown here is derived from an EMBL/GenBank/DDBJ whole genome shotgun (WGS) entry which is preliminary data.</text>
</comment>
<name>A0A850XJA0_PIACA</name>
<evidence type="ECO:0000256" key="2">
    <source>
        <dbReference type="ARBA" id="ARBA00022598"/>
    </source>
</evidence>
<dbReference type="InterPro" id="IPR020845">
    <property type="entry name" value="AMP-binding_CS"/>
</dbReference>
<dbReference type="PROSITE" id="PS00455">
    <property type="entry name" value="AMP_BINDING"/>
    <property type="match status" value="1"/>
</dbReference>
<evidence type="ECO:0000313" key="9">
    <source>
        <dbReference type="Proteomes" id="UP000653271"/>
    </source>
</evidence>
<comment type="catalytic activity">
    <reaction evidence="4">
        <text>a very long-chain fatty acid + ATP + CoA = a very long-chain fatty acyl-CoA + AMP + diphosphate</text>
        <dbReference type="Rhea" id="RHEA:54536"/>
        <dbReference type="ChEBI" id="CHEBI:30616"/>
        <dbReference type="ChEBI" id="CHEBI:33019"/>
        <dbReference type="ChEBI" id="CHEBI:57287"/>
        <dbReference type="ChEBI" id="CHEBI:58950"/>
        <dbReference type="ChEBI" id="CHEBI:138261"/>
        <dbReference type="ChEBI" id="CHEBI:456215"/>
    </reaction>
    <physiologicalReaction direction="left-to-right" evidence="4">
        <dbReference type="Rhea" id="RHEA:54537"/>
    </physiologicalReaction>
</comment>
<dbReference type="PANTHER" id="PTHR43107">
    <property type="entry name" value="LONG-CHAIN FATTY ACID TRANSPORT PROTEIN"/>
    <property type="match status" value="1"/>
</dbReference>
<dbReference type="Proteomes" id="UP000653271">
    <property type="component" value="Unassembled WGS sequence"/>
</dbReference>
<comment type="catalytic activity">
    <reaction evidence="6">
        <text>tetracosanoate + ATP + CoA = tetracosanoyl-CoA + AMP + diphosphate</text>
        <dbReference type="Rhea" id="RHEA:33639"/>
        <dbReference type="ChEBI" id="CHEBI:30616"/>
        <dbReference type="ChEBI" id="CHEBI:31014"/>
        <dbReference type="ChEBI" id="CHEBI:33019"/>
        <dbReference type="ChEBI" id="CHEBI:57287"/>
        <dbReference type="ChEBI" id="CHEBI:65052"/>
        <dbReference type="ChEBI" id="CHEBI:456215"/>
    </reaction>
    <physiologicalReaction direction="left-to-right" evidence="6">
        <dbReference type="Rhea" id="RHEA:33640"/>
    </physiologicalReaction>
</comment>
<keyword evidence="3" id="KW-0443">Lipid metabolism</keyword>
<proteinExistence type="inferred from homology"/>
<dbReference type="GO" id="GO:0005324">
    <property type="term" value="F:long-chain fatty acid transmembrane transporter activity"/>
    <property type="evidence" value="ECO:0007669"/>
    <property type="project" value="TreeGrafter"/>
</dbReference>
<protein>
    <recommendedName>
        <fullName evidence="5">Long-chain-fatty-acid--CoA ligase</fullName>
    </recommendedName>
</protein>
<evidence type="ECO:0000256" key="4">
    <source>
        <dbReference type="ARBA" id="ARBA00036527"/>
    </source>
</evidence>
<dbReference type="SUPFAM" id="SSF56801">
    <property type="entry name" value="Acetyl-CoA synthetase-like"/>
    <property type="match status" value="1"/>
</dbReference>
<dbReference type="PANTHER" id="PTHR43107:SF10">
    <property type="entry name" value="LONG-CHAIN FATTY ACID TRANSPORT PROTEIN 6"/>
    <property type="match status" value="1"/>
</dbReference>
<feature type="domain" description="AMP-dependent synthetase/ligase" evidence="7">
    <location>
        <begin position="75"/>
        <end position="333"/>
    </location>
</feature>
<dbReference type="EMBL" id="WAAB01024868">
    <property type="protein sequence ID" value="NWH82200.1"/>
    <property type="molecule type" value="Genomic_DNA"/>
</dbReference>
<keyword evidence="9" id="KW-1185">Reference proteome</keyword>
<evidence type="ECO:0000256" key="6">
    <source>
        <dbReference type="ARBA" id="ARBA00048666"/>
    </source>
</evidence>
<evidence type="ECO:0000256" key="3">
    <source>
        <dbReference type="ARBA" id="ARBA00023098"/>
    </source>
</evidence>
<feature type="non-terminal residue" evidence="8">
    <location>
        <position position="340"/>
    </location>
</feature>
<dbReference type="Pfam" id="PF00501">
    <property type="entry name" value="AMP-binding"/>
    <property type="match status" value="1"/>
</dbReference>
<reference evidence="8" key="1">
    <citation type="submission" date="2019-09" db="EMBL/GenBank/DDBJ databases">
        <title>Bird 10,000 Genomes (B10K) Project - Family phase.</title>
        <authorList>
            <person name="Zhang G."/>
        </authorList>
    </citation>
    <scope>NUCLEOTIDE SEQUENCE</scope>
    <source>
        <strain evidence="8">B10K-DU-008-47</strain>
        <tissue evidence="8">Mixed tissue sample</tissue>
    </source>
</reference>
<dbReference type="OrthoDB" id="288590at2759"/>
<evidence type="ECO:0000256" key="1">
    <source>
        <dbReference type="ARBA" id="ARBA00006432"/>
    </source>
</evidence>
<gene>
    <name evidence="8" type="primary">Slc27a6</name>
    <name evidence="8" type="ORF">PIACAY_R05315</name>
</gene>
<evidence type="ECO:0000313" key="8">
    <source>
        <dbReference type="EMBL" id="NWH82200.1"/>
    </source>
</evidence>
<sequence>MRGWEDIFPLPMIPSWVPGAVAGIFSLHLIQKILFPYFWADLRYLMKVFVYGLRVELYQRRGRIVTVLDKFVKLAEKQPHKPFLIYEGKVLTYQDVDRRSNRVAQVFLHQGTLKKGDTVALLMGNEPDFIHVWFGLAKLGCVVAFLNFNVRSRSLLHCISSCDPKILVVGADFLGTLEEILPNLEKDVTVWIMTKDSTFPNVHSLLDKIEAAPEDPVPVNRRSANNLKSSVLYIFTSGTTGLPKAAVISHMQVLKGAAGLWAFGATAEDVVYITLPLYHSAASLLGIGGCIELGATCVLKKKFSASQFWNDCRKYNVTVIQYIGELCRYLCSQPVVSGDK</sequence>
<dbReference type="AlphaFoldDB" id="A0A850XJA0"/>
<dbReference type="GO" id="GO:0005886">
    <property type="term" value="C:plasma membrane"/>
    <property type="evidence" value="ECO:0007669"/>
    <property type="project" value="TreeGrafter"/>
</dbReference>
<keyword evidence="2" id="KW-0436">Ligase</keyword>
<organism evidence="8 9">
    <name type="scientific">Piaya cayana</name>
    <name type="common">Common squirrel cuckoo</name>
    <dbReference type="NCBI Taxonomy" id="33601"/>
    <lineage>
        <taxon>Eukaryota</taxon>
        <taxon>Metazoa</taxon>
        <taxon>Chordata</taxon>
        <taxon>Craniata</taxon>
        <taxon>Vertebrata</taxon>
        <taxon>Euteleostomi</taxon>
        <taxon>Archelosauria</taxon>
        <taxon>Archosauria</taxon>
        <taxon>Dinosauria</taxon>
        <taxon>Saurischia</taxon>
        <taxon>Theropoda</taxon>
        <taxon>Coelurosauria</taxon>
        <taxon>Aves</taxon>
        <taxon>Neognathae</taxon>
        <taxon>Neoaves</taxon>
        <taxon>Otidimorphae</taxon>
        <taxon>Cuculiformes</taxon>
        <taxon>Coccyzidae</taxon>
        <taxon>Piaya</taxon>
    </lineage>
</organism>
<feature type="non-terminal residue" evidence="8">
    <location>
        <position position="1"/>
    </location>
</feature>
<accession>A0A850XJA0</accession>